<comment type="caution">
    <text evidence="3">The sequence shown here is derived from an EMBL/GenBank/DDBJ whole genome shotgun (WGS) entry which is preliminary data.</text>
</comment>
<dbReference type="PANTHER" id="PTHR38034">
    <property type="entry name" value="INNER MEMBRANE PROTEIN YPJD"/>
    <property type="match status" value="1"/>
</dbReference>
<reference evidence="3" key="1">
    <citation type="submission" date="2023-07" db="EMBL/GenBank/DDBJ databases">
        <title>Sorghum-associated microbial communities from plants grown in Nebraska, USA.</title>
        <authorList>
            <person name="Schachtman D."/>
        </authorList>
    </citation>
    <scope>NUCLEOTIDE SEQUENCE</scope>
    <source>
        <strain evidence="3">BE80</strain>
    </source>
</reference>
<dbReference type="EMBL" id="JAVDTR010000026">
    <property type="protein sequence ID" value="MDR6727324.1"/>
    <property type="molecule type" value="Genomic_DNA"/>
</dbReference>
<keyword evidence="1" id="KW-0472">Membrane</keyword>
<evidence type="ECO:0000313" key="4">
    <source>
        <dbReference type="Proteomes" id="UP001254832"/>
    </source>
</evidence>
<dbReference type="GO" id="GO:0020037">
    <property type="term" value="F:heme binding"/>
    <property type="evidence" value="ECO:0007669"/>
    <property type="project" value="InterPro"/>
</dbReference>
<organism evidence="3 4">
    <name type="scientific">Paenibacillus amylolyticus</name>
    <dbReference type="NCBI Taxonomy" id="1451"/>
    <lineage>
        <taxon>Bacteria</taxon>
        <taxon>Bacillati</taxon>
        <taxon>Bacillota</taxon>
        <taxon>Bacilli</taxon>
        <taxon>Bacillales</taxon>
        <taxon>Paenibacillaceae</taxon>
        <taxon>Paenibacillus</taxon>
    </lineage>
</organism>
<feature type="transmembrane region" description="Helical" evidence="1">
    <location>
        <begin position="185"/>
        <end position="210"/>
    </location>
</feature>
<feature type="transmembrane region" description="Helical" evidence="1">
    <location>
        <begin position="250"/>
        <end position="272"/>
    </location>
</feature>
<accession>A0AAP5LU66</accession>
<sequence>MGSLTLAEQIYEALIYLYALSLLFYFSDCIRRNAGAKRTGTGFLVVVLLLQIAHVIMRMWEEGHFPIYTTFDFLFLFSFSIVLMSLVMTRVQRSEFAILLLNVVGFSVTVLNRLWFTAGEISLHNWQTVHGLLIMHITLANLGFAALTVGTVFALLYLFLHRKLKNKKWNDTVRRMPSLEVIGKYMDGATLIGTPLLGVSVMLAVLSIVAETRWSLLLDLKVIATFLAIAIYVGYFVAKQRKQFSMIIMARWTLIGYALVIISFLSNAYSAFHRWTGE</sequence>
<protein>
    <submittedName>
        <fullName evidence="3">HemX protein</fullName>
    </submittedName>
</protein>
<feature type="transmembrane region" description="Helical" evidence="1">
    <location>
        <begin position="13"/>
        <end position="30"/>
    </location>
</feature>
<proteinExistence type="predicted"/>
<keyword evidence="1" id="KW-1133">Transmembrane helix</keyword>
<dbReference type="Proteomes" id="UP001254832">
    <property type="component" value="Unassembled WGS sequence"/>
</dbReference>
<feature type="transmembrane region" description="Helical" evidence="1">
    <location>
        <begin position="216"/>
        <end position="238"/>
    </location>
</feature>
<gene>
    <name evidence="3" type="ORF">J2W91_005851</name>
</gene>
<name>A0AAP5LU66_PAEAM</name>
<evidence type="ECO:0000259" key="2">
    <source>
        <dbReference type="Pfam" id="PF01578"/>
    </source>
</evidence>
<dbReference type="InterPro" id="IPR052372">
    <property type="entry name" value="YpjD/HemX"/>
</dbReference>
<dbReference type="PANTHER" id="PTHR38034:SF1">
    <property type="entry name" value="INNER MEMBRANE PROTEIN YPJD"/>
    <property type="match status" value="1"/>
</dbReference>
<feature type="transmembrane region" description="Helical" evidence="1">
    <location>
        <begin position="42"/>
        <end position="60"/>
    </location>
</feature>
<feature type="transmembrane region" description="Helical" evidence="1">
    <location>
        <begin position="96"/>
        <end position="116"/>
    </location>
</feature>
<dbReference type="Pfam" id="PF01578">
    <property type="entry name" value="Cytochrom_C_asm"/>
    <property type="match status" value="1"/>
</dbReference>
<feature type="domain" description="Cytochrome c assembly protein" evidence="2">
    <location>
        <begin position="72"/>
        <end position="268"/>
    </location>
</feature>
<dbReference type="GO" id="GO:0005886">
    <property type="term" value="C:plasma membrane"/>
    <property type="evidence" value="ECO:0007669"/>
    <property type="project" value="TreeGrafter"/>
</dbReference>
<dbReference type="GO" id="GO:0017004">
    <property type="term" value="P:cytochrome complex assembly"/>
    <property type="evidence" value="ECO:0007669"/>
    <property type="project" value="InterPro"/>
</dbReference>
<feature type="transmembrane region" description="Helical" evidence="1">
    <location>
        <begin position="136"/>
        <end position="160"/>
    </location>
</feature>
<dbReference type="InterPro" id="IPR002541">
    <property type="entry name" value="Cyt_c_assembly"/>
</dbReference>
<keyword evidence="1" id="KW-0812">Transmembrane</keyword>
<feature type="transmembrane region" description="Helical" evidence="1">
    <location>
        <begin position="66"/>
        <end position="89"/>
    </location>
</feature>
<dbReference type="AlphaFoldDB" id="A0AAP5LU66"/>
<evidence type="ECO:0000256" key="1">
    <source>
        <dbReference type="SAM" id="Phobius"/>
    </source>
</evidence>
<evidence type="ECO:0000313" key="3">
    <source>
        <dbReference type="EMBL" id="MDR6727324.1"/>
    </source>
</evidence>